<evidence type="ECO:0000256" key="1">
    <source>
        <dbReference type="SAM" id="MobiDB-lite"/>
    </source>
</evidence>
<gene>
    <name evidence="2" type="ORF">C0029_08950</name>
</gene>
<comment type="caution">
    <text evidence="2">The sequence shown here is derived from an EMBL/GenBank/DDBJ whole genome shotgun (WGS) entry which is preliminary data.</text>
</comment>
<organism evidence="2 3">
    <name type="scientific">Halioglobus japonicus</name>
    <dbReference type="NCBI Taxonomy" id="930805"/>
    <lineage>
        <taxon>Bacteria</taxon>
        <taxon>Pseudomonadati</taxon>
        <taxon>Pseudomonadota</taxon>
        <taxon>Gammaproteobacteria</taxon>
        <taxon>Cellvibrionales</taxon>
        <taxon>Halieaceae</taxon>
        <taxon>Halioglobus</taxon>
    </lineage>
</organism>
<feature type="compositionally biased region" description="Basic and acidic residues" evidence="1">
    <location>
        <begin position="129"/>
        <end position="142"/>
    </location>
</feature>
<dbReference type="EMBL" id="PKUR01000002">
    <property type="protein sequence ID" value="PLW86524.1"/>
    <property type="molecule type" value="Genomic_DNA"/>
</dbReference>
<protein>
    <recommendedName>
        <fullName evidence="4">DUF3300 domain-containing protein</fullName>
    </recommendedName>
</protein>
<proteinExistence type="predicted"/>
<dbReference type="KEGG" id="hja:BST95_09915"/>
<dbReference type="Proteomes" id="UP000235162">
    <property type="component" value="Unassembled WGS sequence"/>
</dbReference>
<evidence type="ECO:0000313" key="3">
    <source>
        <dbReference type="Proteomes" id="UP000235162"/>
    </source>
</evidence>
<feature type="compositionally biased region" description="Basic and acidic residues" evidence="1">
    <location>
        <begin position="151"/>
        <end position="186"/>
    </location>
</feature>
<evidence type="ECO:0000313" key="2">
    <source>
        <dbReference type="EMBL" id="PLW86524.1"/>
    </source>
</evidence>
<dbReference type="AlphaFoldDB" id="A0AAP8MFK5"/>
<accession>A0AAP8MFK5</accession>
<feature type="region of interest" description="Disordered" evidence="1">
    <location>
        <begin position="91"/>
        <end position="116"/>
    </location>
</feature>
<reference evidence="2 3" key="1">
    <citation type="submission" date="2018-01" db="EMBL/GenBank/DDBJ databases">
        <title>The draft genome sequence of Halioglobus japonicus S1-36.</title>
        <authorList>
            <person name="Du Z.-J."/>
            <person name="Shi M.-J."/>
        </authorList>
    </citation>
    <scope>NUCLEOTIDE SEQUENCE [LARGE SCALE GENOMIC DNA]</scope>
    <source>
        <strain evidence="2 3">S1-36</strain>
    </source>
</reference>
<feature type="compositionally biased region" description="Basic and acidic residues" evidence="1">
    <location>
        <begin position="216"/>
        <end position="233"/>
    </location>
</feature>
<dbReference type="RefSeq" id="WP_084199136.1">
    <property type="nucleotide sequence ID" value="NZ_BMYL01000002.1"/>
</dbReference>
<keyword evidence="3" id="KW-1185">Reference proteome</keyword>
<feature type="region of interest" description="Disordered" evidence="1">
    <location>
        <begin position="129"/>
        <end position="233"/>
    </location>
</feature>
<name>A0AAP8MFK5_9GAMM</name>
<evidence type="ECO:0008006" key="4">
    <source>
        <dbReference type="Google" id="ProtNLM"/>
    </source>
</evidence>
<sequence length="233" mass="26864">MTSILIFSFGTRWGGGSHHHHHGHGWYGGGYRGPVVINTGNINIGNSVNVGNRTIIGNKIKRNEVTVNRDGMRRDNLYTRKENCNRLADPGVAQRDAKKALSNKNMGNNVYADRDGKISRNVNNKWESLDKGQWKADKELNKKPTQPVQRDYSKVGQRDHQKPTTQDRSHNASRDMHKPTTQDVHRPTTNQPHKRPSNMNRQRDLERARQARAHGSRMEANRPVQRREFQRRR</sequence>